<protein>
    <submittedName>
        <fullName evidence="1">Uncharacterized protein</fullName>
    </submittedName>
</protein>
<evidence type="ECO:0000313" key="1">
    <source>
        <dbReference type="EMBL" id="QPJ99392.1"/>
    </source>
</evidence>
<name>A0A7T0GZ96_9ENTR</name>
<proteinExistence type="predicted"/>
<gene>
    <name evidence="1" type="ORF">IDM36_15930</name>
</gene>
<organism evidence="1">
    <name type="scientific">Enterobacter mori</name>
    <dbReference type="NCBI Taxonomy" id="539813"/>
    <lineage>
        <taxon>Bacteria</taxon>
        <taxon>Pseudomonadati</taxon>
        <taxon>Pseudomonadota</taxon>
        <taxon>Gammaproteobacteria</taxon>
        <taxon>Enterobacterales</taxon>
        <taxon>Enterobacteriaceae</taxon>
        <taxon>Enterobacter</taxon>
    </lineage>
</organism>
<dbReference type="EMBL" id="CP061801">
    <property type="protein sequence ID" value="QPJ99392.1"/>
    <property type="molecule type" value="Genomic_DNA"/>
</dbReference>
<sequence>MTIENRFNLLALMKFKEDNVTQLIDIDHMREFFQREFLVSLRQINNRKLNVQDDELGPIKVKPGGVVYQDKSELSFEDPTKDEKNTGPVPIEAAERVLQIIIMYLKNNWQMPDEMREYLSLRFTKALNSNERLQSLFHLRESERNTQKVERDNSAGNYIVFRKILHAEIKKEKKSSYLQVKEFNKMLSYELFHLFNIENLDERKIKKLKSKSTACIFTEKSVGDFLNKNIELVNKYKSVLNKELNQEATDKEVPGLSRDVDRDGEWRDIRLFILDWMDKKISKRSIYQ</sequence>
<dbReference type="AlphaFoldDB" id="A0A7T0GZ96"/>
<reference evidence="1" key="1">
    <citation type="submission" date="2020-09" db="EMBL/GenBank/DDBJ databases">
        <title>First Report of a novel Colistin-Resistant species of Enterobacter cloacae complex Producing MCR-5 isolated from hospital sewage water.</title>
        <authorList>
            <person name="Zhou K."/>
        </authorList>
    </citation>
    <scope>NUCLEOTIDE SEQUENCE [LARGE SCALE GENOMIC DNA]</scope>
    <source>
        <strain evidence="1">HSW1412</strain>
    </source>
</reference>
<accession>A0A7T0GZ96</accession>